<evidence type="ECO:0000256" key="4">
    <source>
        <dbReference type="ARBA" id="ARBA00022692"/>
    </source>
</evidence>
<dbReference type="Gene3D" id="1.10.3720.10">
    <property type="entry name" value="MetI-like"/>
    <property type="match status" value="1"/>
</dbReference>
<gene>
    <name evidence="9" type="ORF">CLV41_10429</name>
</gene>
<feature type="transmembrane region" description="Helical" evidence="7">
    <location>
        <begin position="142"/>
        <end position="161"/>
    </location>
</feature>
<dbReference type="InterPro" id="IPR000515">
    <property type="entry name" value="MetI-like"/>
</dbReference>
<dbReference type="Pfam" id="PF00528">
    <property type="entry name" value="BPD_transp_1"/>
    <property type="match status" value="1"/>
</dbReference>
<sequence>MLKYSLKRLSLAVAVAVILSFVTFLLLNFATDPAQAIAGEDAEPEVVEQIRKTYGFDRPFLVRYAEWAGGVLRGDFGESYYWNKPVAEIVMNRTPVTLLLAFMSISVTIIIALPLGIVAAFRPNTAIDRMALGVAVSAQAIPNFWLGLIMIILFAVTWQIFPVSGDSSLSHFVLPSFVLGASSVPAVMRLTRTGMLDVMESDYIRTARAKGYRGFALVRRHALRNAILPVISVLAVQLGHKFAGSVITETIFAINGIGRLALESILGSDIPTVQMLIFLFAIVFVAMNLLADILNAVLDPRLRIA</sequence>
<evidence type="ECO:0000256" key="5">
    <source>
        <dbReference type="ARBA" id="ARBA00022989"/>
    </source>
</evidence>
<organism evidence="9 10">
    <name type="scientific">Roseibium marinum</name>
    <dbReference type="NCBI Taxonomy" id="281252"/>
    <lineage>
        <taxon>Bacteria</taxon>
        <taxon>Pseudomonadati</taxon>
        <taxon>Pseudomonadota</taxon>
        <taxon>Alphaproteobacteria</taxon>
        <taxon>Hyphomicrobiales</taxon>
        <taxon>Stappiaceae</taxon>
        <taxon>Roseibium</taxon>
    </lineage>
</organism>
<proteinExistence type="inferred from homology"/>
<feature type="transmembrane region" description="Helical" evidence="7">
    <location>
        <begin position="276"/>
        <end position="298"/>
    </location>
</feature>
<keyword evidence="4 7" id="KW-0812">Transmembrane</keyword>
<dbReference type="SUPFAM" id="SSF161098">
    <property type="entry name" value="MetI-like"/>
    <property type="match status" value="1"/>
</dbReference>
<reference evidence="9 10" key="1">
    <citation type="submission" date="2018-01" db="EMBL/GenBank/DDBJ databases">
        <title>Genomic Encyclopedia of Archaeal and Bacterial Type Strains, Phase II (KMG-II): from individual species to whole genera.</title>
        <authorList>
            <person name="Goeker M."/>
        </authorList>
    </citation>
    <scope>NUCLEOTIDE SEQUENCE [LARGE SCALE GENOMIC DNA]</scope>
    <source>
        <strain evidence="9 10">DSM 17023</strain>
    </source>
</reference>
<comment type="caution">
    <text evidence="9">The sequence shown here is derived from an EMBL/GenBank/DDBJ whole genome shotgun (WGS) entry which is preliminary data.</text>
</comment>
<evidence type="ECO:0000256" key="1">
    <source>
        <dbReference type="ARBA" id="ARBA00004651"/>
    </source>
</evidence>
<comment type="similarity">
    <text evidence="7">Belongs to the binding-protein-dependent transport system permease family.</text>
</comment>
<dbReference type="AlphaFoldDB" id="A0A2S3UUR6"/>
<dbReference type="PANTHER" id="PTHR43163:SF6">
    <property type="entry name" value="DIPEPTIDE TRANSPORT SYSTEM PERMEASE PROTEIN DPPB-RELATED"/>
    <property type="match status" value="1"/>
</dbReference>
<dbReference type="CDD" id="cd06261">
    <property type="entry name" value="TM_PBP2"/>
    <property type="match status" value="1"/>
</dbReference>
<evidence type="ECO:0000256" key="6">
    <source>
        <dbReference type="ARBA" id="ARBA00023136"/>
    </source>
</evidence>
<evidence type="ECO:0000259" key="8">
    <source>
        <dbReference type="PROSITE" id="PS50928"/>
    </source>
</evidence>
<dbReference type="EMBL" id="PPCN01000004">
    <property type="protein sequence ID" value="POF31467.1"/>
    <property type="molecule type" value="Genomic_DNA"/>
</dbReference>
<keyword evidence="10" id="KW-1185">Reference proteome</keyword>
<keyword evidence="3" id="KW-1003">Cell membrane</keyword>
<dbReference type="InterPro" id="IPR045621">
    <property type="entry name" value="BPD_transp_1_N"/>
</dbReference>
<dbReference type="Pfam" id="PF19300">
    <property type="entry name" value="BPD_transp_1_N"/>
    <property type="match status" value="1"/>
</dbReference>
<accession>A0A2S3UUR6</accession>
<evidence type="ECO:0000256" key="3">
    <source>
        <dbReference type="ARBA" id="ARBA00022475"/>
    </source>
</evidence>
<dbReference type="OrthoDB" id="9807402at2"/>
<evidence type="ECO:0000256" key="2">
    <source>
        <dbReference type="ARBA" id="ARBA00022448"/>
    </source>
</evidence>
<dbReference type="InterPro" id="IPR035906">
    <property type="entry name" value="MetI-like_sf"/>
</dbReference>
<keyword evidence="5 7" id="KW-1133">Transmembrane helix</keyword>
<evidence type="ECO:0000313" key="9">
    <source>
        <dbReference type="EMBL" id="POF31467.1"/>
    </source>
</evidence>
<evidence type="ECO:0000313" key="10">
    <source>
        <dbReference type="Proteomes" id="UP000236959"/>
    </source>
</evidence>
<keyword evidence="2 7" id="KW-0813">Transport</keyword>
<name>A0A2S3UUR6_9HYPH</name>
<evidence type="ECO:0000256" key="7">
    <source>
        <dbReference type="RuleBase" id="RU363032"/>
    </source>
</evidence>
<dbReference type="GO" id="GO:0055085">
    <property type="term" value="P:transmembrane transport"/>
    <property type="evidence" value="ECO:0007669"/>
    <property type="project" value="InterPro"/>
</dbReference>
<keyword evidence="6 7" id="KW-0472">Membrane</keyword>
<feature type="transmembrane region" description="Helical" evidence="7">
    <location>
        <begin position="98"/>
        <end position="121"/>
    </location>
</feature>
<feature type="domain" description="ABC transmembrane type-1" evidence="8">
    <location>
        <begin position="94"/>
        <end position="291"/>
    </location>
</feature>
<comment type="subcellular location">
    <subcellularLocation>
        <location evidence="1 7">Cell membrane</location>
        <topology evidence="1 7">Multi-pass membrane protein</topology>
    </subcellularLocation>
</comment>
<dbReference type="PROSITE" id="PS50928">
    <property type="entry name" value="ABC_TM1"/>
    <property type="match status" value="1"/>
</dbReference>
<dbReference type="RefSeq" id="WP_103222404.1">
    <property type="nucleotide sequence ID" value="NZ_PPCN01000004.1"/>
</dbReference>
<dbReference type="Proteomes" id="UP000236959">
    <property type="component" value="Unassembled WGS sequence"/>
</dbReference>
<dbReference type="PANTHER" id="PTHR43163">
    <property type="entry name" value="DIPEPTIDE TRANSPORT SYSTEM PERMEASE PROTEIN DPPB-RELATED"/>
    <property type="match status" value="1"/>
</dbReference>
<dbReference type="GO" id="GO:0005886">
    <property type="term" value="C:plasma membrane"/>
    <property type="evidence" value="ECO:0007669"/>
    <property type="project" value="UniProtKB-SubCell"/>
</dbReference>
<protein>
    <submittedName>
        <fullName evidence="9">Peptide/nickel transport system permease protein</fullName>
    </submittedName>
</protein>